<dbReference type="RefSeq" id="WP_055032375.1">
    <property type="nucleotide sequence ID" value="NZ_LKBG01000089.1"/>
</dbReference>
<reference evidence="9 10" key="1">
    <citation type="submission" date="2015-09" db="EMBL/GenBank/DDBJ databases">
        <title>Heavy metals and arsenic resistance mechanisms in polyextremophilic archaea of the family Ferroplasmaceae.</title>
        <authorList>
            <person name="Bulaev A.G."/>
            <person name="Kanygina A.V."/>
        </authorList>
    </citation>
    <scope>NUCLEOTIDE SEQUENCE [LARGE SCALE GENOMIC DNA]</scope>
    <source>
        <strain evidence="9 10">VT</strain>
    </source>
</reference>
<dbReference type="OrthoDB" id="10041at2157"/>
<dbReference type="AlphaFoldDB" id="A0A0Q0RTP0"/>
<dbReference type="SUPFAM" id="SSF56784">
    <property type="entry name" value="HAD-like"/>
    <property type="match status" value="1"/>
</dbReference>
<keyword evidence="8" id="KW-0718">Serine biosynthesis</keyword>
<dbReference type="GO" id="GO:0006564">
    <property type="term" value="P:L-serine biosynthetic process"/>
    <property type="evidence" value="ECO:0007669"/>
    <property type="project" value="UniProtKB-KW"/>
</dbReference>
<dbReference type="GO" id="GO:0000287">
    <property type="term" value="F:magnesium ion binding"/>
    <property type="evidence" value="ECO:0007669"/>
    <property type="project" value="TreeGrafter"/>
</dbReference>
<gene>
    <name evidence="9" type="ORF">AOG54_02725</name>
</gene>
<dbReference type="Proteomes" id="UP000050320">
    <property type="component" value="Unassembled WGS sequence"/>
</dbReference>
<dbReference type="EMBL" id="LKBG01000089">
    <property type="protein sequence ID" value="KQB35741.1"/>
    <property type="molecule type" value="Genomic_DNA"/>
</dbReference>
<dbReference type="GO" id="GO:0005737">
    <property type="term" value="C:cytoplasm"/>
    <property type="evidence" value="ECO:0007669"/>
    <property type="project" value="TreeGrafter"/>
</dbReference>
<evidence type="ECO:0000256" key="7">
    <source>
        <dbReference type="ARBA" id="ARBA00022842"/>
    </source>
</evidence>
<proteinExistence type="predicted"/>
<evidence type="ECO:0000256" key="4">
    <source>
        <dbReference type="ARBA" id="ARBA00022605"/>
    </source>
</evidence>
<evidence type="ECO:0000256" key="6">
    <source>
        <dbReference type="ARBA" id="ARBA00022801"/>
    </source>
</evidence>
<dbReference type="Pfam" id="PF00702">
    <property type="entry name" value="Hydrolase"/>
    <property type="match status" value="1"/>
</dbReference>
<dbReference type="InterPro" id="IPR050582">
    <property type="entry name" value="HAD-like_SerB"/>
</dbReference>
<keyword evidence="5" id="KW-0479">Metal-binding</keyword>
<keyword evidence="6" id="KW-0378">Hydrolase</keyword>
<dbReference type="PANTHER" id="PTHR43344:SF2">
    <property type="entry name" value="PHOSPHOSERINE PHOSPHATASE"/>
    <property type="match status" value="1"/>
</dbReference>
<organism evidence="9 10">
    <name type="scientific">Acidiplasma aeolicum</name>
    <dbReference type="NCBI Taxonomy" id="507754"/>
    <lineage>
        <taxon>Archaea</taxon>
        <taxon>Methanobacteriati</taxon>
        <taxon>Thermoplasmatota</taxon>
        <taxon>Thermoplasmata</taxon>
        <taxon>Thermoplasmatales</taxon>
        <taxon>Ferroplasmaceae</taxon>
        <taxon>Acidiplasma</taxon>
    </lineage>
</organism>
<comment type="cofactor">
    <cofactor evidence="1">
        <name>Mg(2+)</name>
        <dbReference type="ChEBI" id="CHEBI:18420"/>
    </cofactor>
</comment>
<comment type="pathway">
    <text evidence="2">Amino-acid biosynthesis; L-serine biosynthesis; L-serine from 3-phospho-D-glycerate: step 3/3.</text>
</comment>
<dbReference type="EC" id="3.1.3.3" evidence="3"/>
<keyword evidence="10" id="KW-1185">Reference proteome</keyword>
<keyword evidence="7" id="KW-0460">Magnesium</keyword>
<keyword evidence="4" id="KW-0028">Amino-acid biosynthesis</keyword>
<comment type="caution">
    <text evidence="9">The sequence shown here is derived from an EMBL/GenBank/DDBJ whole genome shotgun (WGS) entry which is preliminary data.</text>
</comment>
<evidence type="ECO:0000256" key="3">
    <source>
        <dbReference type="ARBA" id="ARBA00012640"/>
    </source>
</evidence>
<dbReference type="NCBIfam" id="TIGR01488">
    <property type="entry name" value="HAD-SF-IB"/>
    <property type="match status" value="1"/>
</dbReference>
<dbReference type="InterPro" id="IPR036412">
    <property type="entry name" value="HAD-like_sf"/>
</dbReference>
<sequence>MENVYKDIKKLNDIKLIVFDMDGVLLKNRNSWDVLIDKISGNKIKRDKMIYTFDYLYRHNIPAHLYNSLRSGNMARYLNLNDISPNLHMTMEEIKKMGIKTAIVSAGVHEFAEYLGTMYGFDYAIGNQIDTENMKIVKNVDPLKKDYNVRLIQKTFGIDKDETLSVGDSFMDLSMKRASRYFIAFNPSNVEMLKYSDFSVKSNNLFEIIKTIKWNIH</sequence>
<dbReference type="Gene3D" id="3.40.50.1000">
    <property type="entry name" value="HAD superfamily/HAD-like"/>
    <property type="match status" value="1"/>
</dbReference>
<evidence type="ECO:0000313" key="9">
    <source>
        <dbReference type="EMBL" id="KQB35741.1"/>
    </source>
</evidence>
<protein>
    <recommendedName>
        <fullName evidence="3">phosphoserine phosphatase</fullName>
        <ecNumber evidence="3">3.1.3.3</ecNumber>
    </recommendedName>
</protein>
<evidence type="ECO:0000313" key="10">
    <source>
        <dbReference type="Proteomes" id="UP000050320"/>
    </source>
</evidence>
<evidence type="ECO:0000256" key="2">
    <source>
        <dbReference type="ARBA" id="ARBA00005135"/>
    </source>
</evidence>
<evidence type="ECO:0000256" key="8">
    <source>
        <dbReference type="ARBA" id="ARBA00023299"/>
    </source>
</evidence>
<name>A0A0Q0RTP0_9ARCH</name>
<dbReference type="InterPro" id="IPR023214">
    <property type="entry name" value="HAD_sf"/>
</dbReference>
<dbReference type="PANTHER" id="PTHR43344">
    <property type="entry name" value="PHOSPHOSERINE PHOSPHATASE"/>
    <property type="match status" value="1"/>
</dbReference>
<evidence type="ECO:0000256" key="1">
    <source>
        <dbReference type="ARBA" id="ARBA00001946"/>
    </source>
</evidence>
<accession>A0A0Q0RTP0</accession>
<evidence type="ECO:0000256" key="5">
    <source>
        <dbReference type="ARBA" id="ARBA00022723"/>
    </source>
</evidence>
<dbReference type="GO" id="GO:0036424">
    <property type="term" value="F:L-phosphoserine phosphatase activity"/>
    <property type="evidence" value="ECO:0007669"/>
    <property type="project" value="TreeGrafter"/>
</dbReference>